<evidence type="ECO:0000256" key="5">
    <source>
        <dbReference type="ARBA" id="ARBA00023136"/>
    </source>
</evidence>
<organism evidence="8 9">
    <name type="scientific">Paramormyrops kingsleyae</name>
    <dbReference type="NCBI Taxonomy" id="1676925"/>
    <lineage>
        <taxon>Eukaryota</taxon>
        <taxon>Metazoa</taxon>
        <taxon>Chordata</taxon>
        <taxon>Craniata</taxon>
        <taxon>Vertebrata</taxon>
        <taxon>Euteleostomi</taxon>
        <taxon>Actinopterygii</taxon>
        <taxon>Neopterygii</taxon>
        <taxon>Teleostei</taxon>
        <taxon>Osteoglossocephala</taxon>
        <taxon>Osteoglossomorpha</taxon>
        <taxon>Osteoglossiformes</taxon>
        <taxon>Mormyridae</taxon>
        <taxon>Paramormyrops</taxon>
    </lineage>
</organism>
<evidence type="ECO:0000256" key="1">
    <source>
        <dbReference type="ARBA" id="ARBA00004141"/>
    </source>
</evidence>
<protein>
    <recommendedName>
        <fullName evidence="7">Tetraspanin</fullName>
    </recommendedName>
</protein>
<keyword evidence="4 7" id="KW-1133">Transmembrane helix</keyword>
<evidence type="ECO:0000313" key="9">
    <source>
        <dbReference type="Proteomes" id="UP000261540"/>
    </source>
</evidence>
<keyword evidence="3 7" id="KW-0812">Transmembrane</keyword>
<feature type="disulfide bond" evidence="6">
    <location>
        <begin position="163"/>
        <end position="191"/>
    </location>
</feature>
<evidence type="ECO:0000256" key="3">
    <source>
        <dbReference type="ARBA" id="ARBA00022692"/>
    </source>
</evidence>
<keyword evidence="9" id="KW-1185">Reference proteome</keyword>
<evidence type="ECO:0000256" key="2">
    <source>
        <dbReference type="ARBA" id="ARBA00006840"/>
    </source>
</evidence>
<dbReference type="GO" id="GO:0005886">
    <property type="term" value="C:plasma membrane"/>
    <property type="evidence" value="ECO:0007669"/>
    <property type="project" value="TreeGrafter"/>
</dbReference>
<accession>A0A3B3QJT1</accession>
<feature type="transmembrane region" description="Helical" evidence="7">
    <location>
        <begin position="217"/>
        <end position="238"/>
    </location>
</feature>
<keyword evidence="6" id="KW-1015">Disulfide bond</keyword>
<dbReference type="STRING" id="1676925.ENSPKIP00000007017"/>
<dbReference type="Gene3D" id="1.10.1450.10">
    <property type="entry name" value="Tetraspanin"/>
    <property type="match status" value="1"/>
</dbReference>
<dbReference type="Ensembl" id="ENSPKIT00000031058.1">
    <property type="protein sequence ID" value="ENSPKIP00000007017.1"/>
    <property type="gene ID" value="ENSPKIG00000023069.1"/>
</dbReference>
<sequence length="260" mass="28940">MKRLAVLLQAERLHHGQISLPLVMAVNRCIKYSLFFFNLLFWVSGCVILGVSVYLKVIKDGNEITSVSFLGTLLLIAVGVIIMIFGFLGCCGAIRESRCMLLLFFIGLLAIFSLLLTAGILGVTEKDKGMNWIKEKLEKLKPLENMTDSVQTDLQAVQEKGKCCGLFKGYHDWGTKTVPNSCDCKEKSYGCVNVSEQRMVYRTPCVEFVQTFFKQHLAVVLGVAFAIAILMLFGMTFAMTLCCQIGKKEATSAENMKMPE</sequence>
<reference evidence="8" key="1">
    <citation type="submission" date="2025-08" db="UniProtKB">
        <authorList>
            <consortium name="Ensembl"/>
        </authorList>
    </citation>
    <scope>IDENTIFICATION</scope>
</reference>
<dbReference type="Proteomes" id="UP000261540">
    <property type="component" value="Unplaced"/>
</dbReference>
<dbReference type="InterPro" id="IPR008952">
    <property type="entry name" value="Tetraspanin_EC2_sf"/>
</dbReference>
<keyword evidence="5 7" id="KW-0472">Membrane</keyword>
<dbReference type="GeneTree" id="ENSGT00940000158153"/>
<dbReference type="InterPro" id="IPR000301">
    <property type="entry name" value="Tetraspanin_animals"/>
</dbReference>
<name>A0A3B3QJT1_9TELE</name>
<evidence type="ECO:0000313" key="8">
    <source>
        <dbReference type="Ensembl" id="ENSPKIP00000007017.1"/>
    </source>
</evidence>
<feature type="disulfide bond" evidence="6">
    <location>
        <begin position="164"/>
        <end position="182"/>
    </location>
</feature>
<dbReference type="PANTHER" id="PTHR19282:SF380">
    <property type="entry name" value="TETRASPANIN-8"/>
    <property type="match status" value="1"/>
</dbReference>
<dbReference type="InterPro" id="IPR018503">
    <property type="entry name" value="Tetraspanin_CS"/>
</dbReference>
<dbReference type="AlphaFoldDB" id="A0A3B3QJT1"/>
<feature type="transmembrane region" description="Helical" evidence="7">
    <location>
        <begin position="67"/>
        <end position="88"/>
    </location>
</feature>
<comment type="similarity">
    <text evidence="2 7">Belongs to the tetraspanin (TM4SF) family.</text>
</comment>
<evidence type="ECO:0000256" key="6">
    <source>
        <dbReference type="PIRSR" id="PIRSR002419-1"/>
    </source>
</evidence>
<dbReference type="PRINTS" id="PR00259">
    <property type="entry name" value="TMFOUR"/>
</dbReference>
<dbReference type="InterPro" id="IPR018499">
    <property type="entry name" value="Tetraspanin/Peripherin"/>
</dbReference>
<comment type="subcellular location">
    <subcellularLocation>
        <location evidence="1 7">Membrane</location>
        <topology evidence="1 7">Multi-pass membrane protein</topology>
    </subcellularLocation>
</comment>
<dbReference type="SUPFAM" id="SSF48652">
    <property type="entry name" value="Tetraspanin"/>
    <property type="match status" value="1"/>
</dbReference>
<feature type="transmembrane region" description="Helical" evidence="7">
    <location>
        <begin position="100"/>
        <end position="123"/>
    </location>
</feature>
<evidence type="ECO:0000256" key="7">
    <source>
        <dbReference type="RuleBase" id="RU361218"/>
    </source>
</evidence>
<feature type="transmembrane region" description="Helical" evidence="7">
    <location>
        <begin position="34"/>
        <end position="55"/>
    </location>
</feature>
<dbReference type="PANTHER" id="PTHR19282">
    <property type="entry name" value="TETRASPANIN"/>
    <property type="match status" value="1"/>
</dbReference>
<dbReference type="PROSITE" id="PS00421">
    <property type="entry name" value="TM4_1"/>
    <property type="match status" value="1"/>
</dbReference>
<proteinExistence type="inferred from homology"/>
<dbReference type="OrthoDB" id="5982705at2759"/>
<dbReference type="PIRSF" id="PIRSF002419">
    <property type="entry name" value="Tetraspanin"/>
    <property type="match status" value="1"/>
</dbReference>
<dbReference type="Pfam" id="PF00335">
    <property type="entry name" value="Tetraspanin"/>
    <property type="match status" value="1"/>
</dbReference>
<reference evidence="8" key="2">
    <citation type="submission" date="2025-09" db="UniProtKB">
        <authorList>
            <consortium name="Ensembl"/>
        </authorList>
    </citation>
    <scope>IDENTIFICATION</scope>
</reference>
<evidence type="ECO:0000256" key="4">
    <source>
        <dbReference type="ARBA" id="ARBA00022989"/>
    </source>
</evidence>